<evidence type="ECO:0000256" key="1">
    <source>
        <dbReference type="SAM" id="Phobius"/>
    </source>
</evidence>
<sequence length="98" mass="10505">MKRRAAAALLVIALAVLVYVAPAALVEQTGPAHQFRVTADWTLLAVAGGLIVLAYSAFLLAWHAYRQRDAVERALAADDDLGAVLRAWRADVDSVPIP</sequence>
<name>A0A7W3ZA88_9PSEU</name>
<keyword evidence="1" id="KW-1133">Transmembrane helix</keyword>
<evidence type="ECO:0000313" key="3">
    <source>
        <dbReference type="Proteomes" id="UP000526734"/>
    </source>
</evidence>
<protein>
    <submittedName>
        <fullName evidence="2">Uncharacterized protein</fullName>
    </submittedName>
</protein>
<feature type="transmembrane region" description="Helical" evidence="1">
    <location>
        <begin position="41"/>
        <end position="65"/>
    </location>
</feature>
<proteinExistence type="predicted"/>
<dbReference type="EMBL" id="JACGZW010000004">
    <property type="protein sequence ID" value="MBB1153960.1"/>
    <property type="molecule type" value="Genomic_DNA"/>
</dbReference>
<dbReference type="AlphaFoldDB" id="A0A7W3ZA88"/>
<evidence type="ECO:0000313" key="2">
    <source>
        <dbReference type="EMBL" id="MBB1153960.1"/>
    </source>
</evidence>
<keyword evidence="1" id="KW-0472">Membrane</keyword>
<dbReference type="RefSeq" id="WP_182891050.1">
    <property type="nucleotide sequence ID" value="NZ_JACGZW010000004.1"/>
</dbReference>
<keyword evidence="3" id="KW-1185">Reference proteome</keyword>
<keyword evidence="1" id="KW-0812">Transmembrane</keyword>
<dbReference type="Proteomes" id="UP000526734">
    <property type="component" value="Unassembled WGS sequence"/>
</dbReference>
<organism evidence="2 3">
    <name type="scientific">Amycolatopsis dendrobii</name>
    <dbReference type="NCBI Taxonomy" id="2760662"/>
    <lineage>
        <taxon>Bacteria</taxon>
        <taxon>Bacillati</taxon>
        <taxon>Actinomycetota</taxon>
        <taxon>Actinomycetes</taxon>
        <taxon>Pseudonocardiales</taxon>
        <taxon>Pseudonocardiaceae</taxon>
        <taxon>Amycolatopsis</taxon>
    </lineage>
</organism>
<reference evidence="2 3" key="1">
    <citation type="submission" date="2020-08" db="EMBL/GenBank/DDBJ databases">
        <title>Amycolatopsis sp. nov. DR6-1 isolated from Dendrobium heterocarpum.</title>
        <authorList>
            <person name="Tedsree N."/>
            <person name="Kuncharoen N."/>
            <person name="Likhitwitayawuid K."/>
            <person name="Tanasupawat S."/>
        </authorList>
    </citation>
    <scope>NUCLEOTIDE SEQUENCE [LARGE SCALE GENOMIC DNA]</scope>
    <source>
        <strain evidence="2 3">DR6-1</strain>
    </source>
</reference>
<comment type="caution">
    <text evidence="2">The sequence shown here is derived from an EMBL/GenBank/DDBJ whole genome shotgun (WGS) entry which is preliminary data.</text>
</comment>
<gene>
    <name evidence="2" type="ORF">H4281_12530</name>
</gene>
<accession>A0A7W3ZA88</accession>